<organism evidence="4 5">
    <name type="scientific">Kribbella hippodromi</name>
    <dbReference type="NCBI Taxonomy" id="434347"/>
    <lineage>
        <taxon>Bacteria</taxon>
        <taxon>Bacillati</taxon>
        <taxon>Actinomycetota</taxon>
        <taxon>Actinomycetes</taxon>
        <taxon>Propionibacteriales</taxon>
        <taxon>Kribbellaceae</taxon>
        <taxon>Kribbella</taxon>
    </lineage>
</organism>
<feature type="domain" description="Tetracyclin repressor-like C-terminal" evidence="3">
    <location>
        <begin position="90"/>
        <end position="196"/>
    </location>
</feature>
<sequence length="205" mass="21895">MFVKLGCMRKSADEAQQTRERIVAAGVMQSSVEGLFGLTLGPLAESLGMSKAGVVGPFGNREGLQLEVVRQAADMFTAAVIEPSATTADGLPRLRALIDAWCEYLEASPFPNGCFVTAASCELDGRPGPLRDAMHDVVSRWRGFLREHITIAQAAGDLRGDPDDLVSILNGAAMSANQEIQLLGDHAAAKHARRIMHACIAQLQP</sequence>
<name>A0ABP4Q290_9ACTN</name>
<dbReference type="EMBL" id="BAAAPH010000024">
    <property type="protein sequence ID" value="GAA1596344.1"/>
    <property type="molecule type" value="Genomic_DNA"/>
</dbReference>
<dbReference type="PANTHER" id="PTHR47506:SF6">
    <property type="entry name" value="HTH-TYPE TRANSCRIPTIONAL REPRESSOR NEMR"/>
    <property type="match status" value="1"/>
</dbReference>
<comment type="caution">
    <text evidence="4">The sequence shown here is derived from an EMBL/GenBank/DDBJ whole genome shotgun (WGS) entry which is preliminary data.</text>
</comment>
<keyword evidence="2" id="KW-0804">Transcription</keyword>
<evidence type="ECO:0000259" key="3">
    <source>
        <dbReference type="Pfam" id="PF16925"/>
    </source>
</evidence>
<protein>
    <submittedName>
        <fullName evidence="4">TetR/AcrR family transcriptional regulator</fullName>
    </submittedName>
</protein>
<evidence type="ECO:0000313" key="5">
    <source>
        <dbReference type="Proteomes" id="UP001501705"/>
    </source>
</evidence>
<keyword evidence="5" id="KW-1185">Reference proteome</keyword>
<dbReference type="InterPro" id="IPR009057">
    <property type="entry name" value="Homeodomain-like_sf"/>
</dbReference>
<gene>
    <name evidence="4" type="ORF">GCM10009804_61090</name>
</gene>
<dbReference type="Gene3D" id="1.10.357.10">
    <property type="entry name" value="Tetracycline Repressor, domain 2"/>
    <property type="match status" value="1"/>
</dbReference>
<dbReference type="InterPro" id="IPR011075">
    <property type="entry name" value="TetR_C"/>
</dbReference>
<dbReference type="SUPFAM" id="SSF46689">
    <property type="entry name" value="Homeodomain-like"/>
    <property type="match status" value="1"/>
</dbReference>
<accession>A0ABP4Q290</accession>
<evidence type="ECO:0000256" key="1">
    <source>
        <dbReference type="ARBA" id="ARBA00023015"/>
    </source>
</evidence>
<proteinExistence type="predicted"/>
<reference evidence="5" key="1">
    <citation type="journal article" date="2019" name="Int. J. Syst. Evol. Microbiol.">
        <title>The Global Catalogue of Microorganisms (GCM) 10K type strain sequencing project: providing services to taxonomists for standard genome sequencing and annotation.</title>
        <authorList>
            <consortium name="The Broad Institute Genomics Platform"/>
            <consortium name="The Broad Institute Genome Sequencing Center for Infectious Disease"/>
            <person name="Wu L."/>
            <person name="Ma J."/>
        </authorList>
    </citation>
    <scope>NUCLEOTIDE SEQUENCE [LARGE SCALE GENOMIC DNA]</scope>
    <source>
        <strain evidence="5">JCM 15572</strain>
    </source>
</reference>
<keyword evidence="1" id="KW-0805">Transcription regulation</keyword>
<evidence type="ECO:0000256" key="2">
    <source>
        <dbReference type="ARBA" id="ARBA00023163"/>
    </source>
</evidence>
<dbReference type="PANTHER" id="PTHR47506">
    <property type="entry name" value="TRANSCRIPTIONAL REGULATORY PROTEIN"/>
    <property type="match status" value="1"/>
</dbReference>
<dbReference type="InterPro" id="IPR036271">
    <property type="entry name" value="Tet_transcr_reg_TetR-rel_C_sf"/>
</dbReference>
<dbReference type="Pfam" id="PF16925">
    <property type="entry name" value="TetR_C_13"/>
    <property type="match status" value="1"/>
</dbReference>
<dbReference type="Gene3D" id="1.10.10.60">
    <property type="entry name" value="Homeodomain-like"/>
    <property type="match status" value="1"/>
</dbReference>
<evidence type="ECO:0000313" key="4">
    <source>
        <dbReference type="EMBL" id="GAA1596344.1"/>
    </source>
</evidence>
<dbReference type="SUPFAM" id="SSF48498">
    <property type="entry name" value="Tetracyclin repressor-like, C-terminal domain"/>
    <property type="match status" value="1"/>
</dbReference>
<dbReference type="Proteomes" id="UP001501705">
    <property type="component" value="Unassembled WGS sequence"/>
</dbReference>